<evidence type="ECO:0000256" key="2">
    <source>
        <dbReference type="ARBA" id="ARBA00022676"/>
    </source>
</evidence>
<evidence type="ECO:0000313" key="6">
    <source>
        <dbReference type="EMBL" id="MBS2966482.1"/>
    </source>
</evidence>
<feature type="domain" description="Erythromycin biosynthesis protein CIII-like N-terminal" evidence="5">
    <location>
        <begin position="97"/>
        <end position="186"/>
    </location>
</feature>
<dbReference type="PANTHER" id="PTHR48050:SF13">
    <property type="entry name" value="STEROL 3-BETA-GLUCOSYLTRANSFERASE UGT80A2"/>
    <property type="match status" value="1"/>
</dbReference>
<dbReference type="Gene3D" id="3.40.50.2000">
    <property type="entry name" value="Glycogen Phosphorylase B"/>
    <property type="match status" value="2"/>
</dbReference>
<dbReference type="GO" id="GO:0017000">
    <property type="term" value="P:antibiotic biosynthetic process"/>
    <property type="evidence" value="ECO:0007669"/>
    <property type="project" value="UniProtKB-ARBA"/>
</dbReference>
<dbReference type="AlphaFoldDB" id="A0A8J7WV46"/>
<comment type="similarity">
    <text evidence="1">Belongs to the glycosyltransferase 28 family.</text>
</comment>
<dbReference type="RefSeq" id="WP_211471598.1">
    <property type="nucleotide sequence ID" value="NZ_JAGSXH010000154.1"/>
</dbReference>
<reference evidence="6" key="1">
    <citation type="submission" date="2021-04" db="EMBL/GenBank/DDBJ databases">
        <title>Genome based classification of Actinospica acidithermotolerans sp. nov., an actinobacterium isolated from an Indonesian hot spring.</title>
        <authorList>
            <person name="Kusuma A.B."/>
            <person name="Putra K.E."/>
            <person name="Nafisah S."/>
            <person name="Loh J."/>
            <person name="Nouioui I."/>
            <person name="Goodfellow M."/>
        </authorList>
    </citation>
    <scope>NUCLEOTIDE SEQUENCE</scope>
    <source>
        <strain evidence="6">DSM 45618</strain>
    </source>
</reference>
<evidence type="ECO:0000256" key="1">
    <source>
        <dbReference type="ARBA" id="ARBA00006962"/>
    </source>
</evidence>
<dbReference type="InterPro" id="IPR002213">
    <property type="entry name" value="UDP_glucos_trans"/>
</dbReference>
<evidence type="ECO:0000313" key="7">
    <source>
        <dbReference type="Proteomes" id="UP000677913"/>
    </source>
</evidence>
<comment type="caution">
    <text evidence="6">The sequence shown here is derived from an EMBL/GenBank/DDBJ whole genome shotgun (WGS) entry which is preliminary data.</text>
</comment>
<protein>
    <submittedName>
        <fullName evidence="6">Glycosyltransferase family 1 protein</fullName>
    </submittedName>
</protein>
<feature type="domain" description="Erythromycin biosynthesis protein CIII-like C-terminal" evidence="4">
    <location>
        <begin position="272"/>
        <end position="379"/>
    </location>
</feature>
<dbReference type="EMBL" id="JAGSXH010000154">
    <property type="protein sequence ID" value="MBS2966482.1"/>
    <property type="molecule type" value="Genomic_DNA"/>
</dbReference>
<sequence length="396" mass="42262">MRILFTCVSGQSHFYNTVPLAFAARALGHDVAYSSALELAPIVEAAGLPLLPAGPGRLRLRAAMTRSAGIVGELDLEDWSRGAALFGCVGPALRWRALSEVAQRYRPHAIVSEPLELAGPLVALRLGISHFTLSIGPYYADTMSQLWAQAAPLYREHAGADITRGQALGCYIDVVPPELQTREGLRLADRIPAGCRLYHGEAGQAPGEEPERGPRPLALMTFGTVSNKALSGLWESAARLSRRGMDVLMTTGPNGWFDFSAVRGAESAAGDGAIRVVDYTPLDRELPRSAVVIHHGGSNTMRAAIGAEVPSLVIPQEAEQHRNARWAAEHGLGLLLRPEAAEPSAVEGAVARLLADPAFAERLGAARAAFSAMPSAEAAVEEMARRCETAPHQKRI</sequence>
<organism evidence="6 7">
    <name type="scientific">Actinocrinis puniceicyclus</name>
    <dbReference type="NCBI Taxonomy" id="977794"/>
    <lineage>
        <taxon>Bacteria</taxon>
        <taxon>Bacillati</taxon>
        <taxon>Actinomycetota</taxon>
        <taxon>Actinomycetes</taxon>
        <taxon>Catenulisporales</taxon>
        <taxon>Actinospicaceae</taxon>
        <taxon>Actinocrinis</taxon>
    </lineage>
</organism>
<dbReference type="Pfam" id="PF06722">
    <property type="entry name" value="EryCIII-like_C"/>
    <property type="match status" value="1"/>
</dbReference>
<dbReference type="PANTHER" id="PTHR48050">
    <property type="entry name" value="STEROL 3-BETA-GLUCOSYLTRANSFERASE"/>
    <property type="match status" value="1"/>
</dbReference>
<dbReference type="CDD" id="cd03784">
    <property type="entry name" value="GT1_Gtf-like"/>
    <property type="match status" value="1"/>
</dbReference>
<evidence type="ECO:0000259" key="5">
    <source>
        <dbReference type="Pfam" id="PF21036"/>
    </source>
</evidence>
<gene>
    <name evidence="6" type="ORF">KGA66_25805</name>
</gene>
<evidence type="ECO:0000256" key="3">
    <source>
        <dbReference type="ARBA" id="ARBA00022679"/>
    </source>
</evidence>
<dbReference type="InterPro" id="IPR010610">
    <property type="entry name" value="EryCIII-like_C"/>
</dbReference>
<dbReference type="InterPro" id="IPR050426">
    <property type="entry name" value="Glycosyltransferase_28"/>
</dbReference>
<dbReference type="Proteomes" id="UP000677913">
    <property type="component" value="Unassembled WGS sequence"/>
</dbReference>
<keyword evidence="3" id="KW-0808">Transferase</keyword>
<name>A0A8J7WV46_9ACTN</name>
<dbReference type="SUPFAM" id="SSF53756">
    <property type="entry name" value="UDP-Glycosyltransferase/glycogen phosphorylase"/>
    <property type="match status" value="1"/>
</dbReference>
<dbReference type="GO" id="GO:0008194">
    <property type="term" value="F:UDP-glycosyltransferase activity"/>
    <property type="evidence" value="ECO:0007669"/>
    <property type="project" value="InterPro"/>
</dbReference>
<evidence type="ECO:0000259" key="4">
    <source>
        <dbReference type="Pfam" id="PF06722"/>
    </source>
</evidence>
<keyword evidence="7" id="KW-1185">Reference proteome</keyword>
<dbReference type="Pfam" id="PF21036">
    <property type="entry name" value="EryCIII-like_N"/>
    <property type="match status" value="1"/>
</dbReference>
<dbReference type="GO" id="GO:0016758">
    <property type="term" value="F:hexosyltransferase activity"/>
    <property type="evidence" value="ECO:0007669"/>
    <property type="project" value="UniProtKB-ARBA"/>
</dbReference>
<proteinExistence type="inferred from homology"/>
<keyword evidence="2" id="KW-0328">Glycosyltransferase</keyword>
<dbReference type="InterPro" id="IPR048284">
    <property type="entry name" value="EryCIII-like_N"/>
</dbReference>
<accession>A0A8J7WV46</accession>